<keyword evidence="1" id="KW-1133">Transmembrane helix</keyword>
<feature type="transmembrane region" description="Helical" evidence="1">
    <location>
        <begin position="39"/>
        <end position="62"/>
    </location>
</feature>
<keyword evidence="3" id="KW-1185">Reference proteome</keyword>
<dbReference type="KEGG" id="woc:BA177_05275"/>
<reference evidence="2 3" key="1">
    <citation type="submission" date="2016-06" db="EMBL/GenBank/DDBJ databases">
        <title>Complete genome sequence of a deep-branching marine Gamma Proteobacterium Woeseia oceani type strain XK5.</title>
        <authorList>
            <person name="Mu D."/>
            <person name="Du Z."/>
        </authorList>
    </citation>
    <scope>NUCLEOTIDE SEQUENCE [LARGE SCALE GENOMIC DNA]</scope>
    <source>
        <strain evidence="2 3">XK5</strain>
    </source>
</reference>
<dbReference type="Proteomes" id="UP000092695">
    <property type="component" value="Chromosome"/>
</dbReference>
<feature type="transmembrane region" description="Helical" evidence="1">
    <location>
        <begin position="74"/>
        <end position="95"/>
    </location>
</feature>
<dbReference type="STRING" id="1548547.BA177_05275"/>
<evidence type="ECO:0000313" key="3">
    <source>
        <dbReference type="Proteomes" id="UP000092695"/>
    </source>
</evidence>
<dbReference type="EMBL" id="CP016268">
    <property type="protein sequence ID" value="ANO50698.1"/>
    <property type="molecule type" value="Genomic_DNA"/>
</dbReference>
<proteinExistence type="predicted"/>
<evidence type="ECO:0000256" key="1">
    <source>
        <dbReference type="SAM" id="Phobius"/>
    </source>
</evidence>
<keyword evidence="1" id="KW-0472">Membrane</keyword>
<organism evidence="2 3">
    <name type="scientific">Woeseia oceani</name>
    <dbReference type="NCBI Taxonomy" id="1548547"/>
    <lineage>
        <taxon>Bacteria</taxon>
        <taxon>Pseudomonadati</taxon>
        <taxon>Pseudomonadota</taxon>
        <taxon>Gammaproteobacteria</taxon>
        <taxon>Woeseiales</taxon>
        <taxon>Woeseiaceae</taxon>
        <taxon>Woeseia</taxon>
    </lineage>
</organism>
<sequence length="113" mass="12145">MVANIVTLGGLGSLLFTLGDGIAIAFFGNALGDIHGDYYLPIAVWMGLAWPVGALLIFYAMLRYQQAQSDSMWLYSLLPVFLLILDVALSLAFHVGAASLSPAFDIQELPTLP</sequence>
<accession>A0A193LDZ6</accession>
<dbReference type="AlphaFoldDB" id="A0A193LDZ6"/>
<evidence type="ECO:0000313" key="2">
    <source>
        <dbReference type="EMBL" id="ANO50698.1"/>
    </source>
</evidence>
<keyword evidence="1" id="KW-0812">Transmembrane</keyword>
<protein>
    <submittedName>
        <fullName evidence="2">Uncharacterized protein</fullName>
    </submittedName>
</protein>
<name>A0A193LDZ6_9GAMM</name>
<gene>
    <name evidence="2" type="ORF">BA177_05275</name>
</gene>